<dbReference type="GO" id="GO:0016301">
    <property type="term" value="F:kinase activity"/>
    <property type="evidence" value="ECO:0007669"/>
    <property type="project" value="UniProtKB-KW"/>
</dbReference>
<evidence type="ECO:0000256" key="4">
    <source>
        <dbReference type="RuleBase" id="RU003733"/>
    </source>
</evidence>
<evidence type="ECO:0000256" key="3">
    <source>
        <dbReference type="ARBA" id="ARBA00022777"/>
    </source>
</evidence>
<dbReference type="GO" id="GO:0016773">
    <property type="term" value="F:phosphotransferase activity, alcohol group as acceptor"/>
    <property type="evidence" value="ECO:0007669"/>
    <property type="project" value="InterPro"/>
</dbReference>
<accession>A0A7V3YMU8</accession>
<evidence type="ECO:0000256" key="5">
    <source>
        <dbReference type="SAM" id="Coils"/>
    </source>
</evidence>
<organism evidence="8">
    <name type="scientific">Candidatus Caldatribacterium californiense</name>
    <dbReference type="NCBI Taxonomy" id="1454726"/>
    <lineage>
        <taxon>Bacteria</taxon>
        <taxon>Pseudomonadati</taxon>
        <taxon>Atribacterota</taxon>
        <taxon>Atribacteria</taxon>
        <taxon>Atribacterales</taxon>
        <taxon>Candidatus Caldatribacteriaceae</taxon>
        <taxon>Candidatus Caldatribacterium</taxon>
    </lineage>
</organism>
<dbReference type="InterPro" id="IPR043129">
    <property type="entry name" value="ATPase_NBD"/>
</dbReference>
<name>A0A7V3YMU8_9BACT</name>
<dbReference type="InterPro" id="IPR018483">
    <property type="entry name" value="Carb_kinase_FGGY_CS"/>
</dbReference>
<dbReference type="SUPFAM" id="SSF53067">
    <property type="entry name" value="Actin-like ATPase domain"/>
    <property type="match status" value="2"/>
</dbReference>
<protein>
    <submittedName>
        <fullName evidence="8">Carbohydrate kinase</fullName>
    </submittedName>
</protein>
<dbReference type="PROSITE" id="PS00445">
    <property type="entry name" value="FGGY_KINASES_2"/>
    <property type="match status" value="1"/>
</dbReference>
<dbReference type="Gene3D" id="3.30.420.40">
    <property type="match status" value="2"/>
</dbReference>
<dbReference type="PIRSF" id="PIRSF000538">
    <property type="entry name" value="GlpK"/>
    <property type="match status" value="1"/>
</dbReference>
<dbReference type="AlphaFoldDB" id="A0A7V3YMU8"/>
<keyword evidence="2 4" id="KW-0808">Transferase</keyword>
<comment type="similarity">
    <text evidence="1 4">Belongs to the FGGY kinase family.</text>
</comment>
<feature type="coiled-coil region" evidence="5">
    <location>
        <begin position="492"/>
        <end position="519"/>
    </location>
</feature>
<gene>
    <name evidence="8" type="ORF">ENU96_07835</name>
</gene>
<keyword evidence="3 4" id="KW-0418">Kinase</keyword>
<reference evidence="8" key="1">
    <citation type="journal article" date="2020" name="mSystems">
        <title>Genome- and Community-Level Interaction Insights into Carbon Utilization and Element Cycling Functions of Hydrothermarchaeota in Hydrothermal Sediment.</title>
        <authorList>
            <person name="Zhou Z."/>
            <person name="Liu Y."/>
            <person name="Xu W."/>
            <person name="Pan J."/>
            <person name="Luo Z.H."/>
            <person name="Li M."/>
        </authorList>
    </citation>
    <scope>NUCLEOTIDE SEQUENCE [LARGE SCALE GENOMIC DNA]</scope>
    <source>
        <strain evidence="8">SpSt-716</strain>
    </source>
</reference>
<dbReference type="CDD" id="cd07804">
    <property type="entry name" value="ASKHA_NBD_FGGY_RrXK-like"/>
    <property type="match status" value="1"/>
</dbReference>
<dbReference type="Pfam" id="PF02782">
    <property type="entry name" value="FGGY_C"/>
    <property type="match status" value="1"/>
</dbReference>
<evidence type="ECO:0000259" key="6">
    <source>
        <dbReference type="Pfam" id="PF00370"/>
    </source>
</evidence>
<evidence type="ECO:0000259" key="7">
    <source>
        <dbReference type="Pfam" id="PF02782"/>
    </source>
</evidence>
<proteinExistence type="inferred from homology"/>
<dbReference type="EMBL" id="DTEN01000317">
    <property type="protein sequence ID" value="HGI75570.1"/>
    <property type="molecule type" value="Genomic_DNA"/>
</dbReference>
<evidence type="ECO:0000313" key="8">
    <source>
        <dbReference type="EMBL" id="HGI75570.1"/>
    </source>
</evidence>
<sequence length="521" mass="58285">MAEYLLGLDYGTGGGKACLIDAEGRVLAYAFREYPIIIQHPGWSEHDPHLYWKVACEVIQECIAKSKVNPRQIRGIAVSSALPNLVMVDRDGNPVHLAYNLMDRRATKEVAWLKSTIGEERMFALTGNPVDDHPMLVNLLWEKNNRPESFRKIFQALTVDGFINFKLTGKFTVNIGSAAFYGVAWDIRRHEFNEDVLREIGLSKDLFPPAFSCEDVIGEVTEEASKATGIPQGTPVCAGAVDFCVSCVASGTIAEGDVQMNLGTCGNFGIVHKTTDFLREMLVCPHAVESRTTYVTIPTTTTGGQLLRYVRDNLAHFEVEVEKILGVSAYDLLNLEAEKVSPGCDGLLALPYFMGERSPLWDPYARGVIFGLSLSHTKGHIVRALMESVAYALYHNFEIVQSAGWKINLPIVFNEGGARSRLWRQIITDVFNVPTVFLKNRAGAPYGGAILAGVACGVFPNFQIAKKLAEYIDPLEPSGENHKLYREYYRLYRRLYEHLKEDFRELARLREEYAQREEVSS</sequence>
<feature type="domain" description="Carbohydrate kinase FGGY C-terminal" evidence="7">
    <location>
        <begin position="262"/>
        <end position="456"/>
    </location>
</feature>
<feature type="domain" description="Carbohydrate kinase FGGY N-terminal" evidence="6">
    <location>
        <begin position="4"/>
        <end position="246"/>
    </location>
</feature>
<dbReference type="GO" id="GO:0005975">
    <property type="term" value="P:carbohydrate metabolic process"/>
    <property type="evidence" value="ECO:0007669"/>
    <property type="project" value="InterPro"/>
</dbReference>
<dbReference type="InterPro" id="IPR018484">
    <property type="entry name" value="FGGY_N"/>
</dbReference>
<keyword evidence="5" id="KW-0175">Coiled coil</keyword>
<evidence type="ECO:0000256" key="2">
    <source>
        <dbReference type="ARBA" id="ARBA00022679"/>
    </source>
</evidence>
<dbReference type="PANTHER" id="PTHR43095">
    <property type="entry name" value="SUGAR KINASE"/>
    <property type="match status" value="1"/>
</dbReference>
<dbReference type="InterPro" id="IPR018485">
    <property type="entry name" value="FGGY_C"/>
</dbReference>
<dbReference type="PANTHER" id="PTHR43095:SF5">
    <property type="entry name" value="XYLULOSE KINASE"/>
    <property type="match status" value="1"/>
</dbReference>
<dbReference type="InterPro" id="IPR050406">
    <property type="entry name" value="FGGY_Carb_Kinase"/>
</dbReference>
<evidence type="ECO:0000256" key="1">
    <source>
        <dbReference type="ARBA" id="ARBA00009156"/>
    </source>
</evidence>
<comment type="caution">
    <text evidence="8">The sequence shown here is derived from an EMBL/GenBank/DDBJ whole genome shotgun (WGS) entry which is preliminary data.</text>
</comment>
<dbReference type="Pfam" id="PF00370">
    <property type="entry name" value="FGGY_N"/>
    <property type="match status" value="1"/>
</dbReference>
<dbReference type="InterPro" id="IPR000577">
    <property type="entry name" value="Carb_kinase_FGGY"/>
</dbReference>